<sequence length="117" mass="13356">MSKRLCPFTDEPYQAIKKQETLNNSKGRHILSTPSERALQLLYLGATKQFKPKPEQGPVDQAKCSQCMEIGNNIKCSYCDKTLCCNCAELCRECHQEYCKNCSYNIDAESCICYTCY</sequence>
<dbReference type="OrthoDB" id="6764046at2759"/>
<name>A0A9N9MKD9_9CUCU</name>
<organism evidence="1 2">
    <name type="scientific">Ceutorhynchus assimilis</name>
    <name type="common">cabbage seed weevil</name>
    <dbReference type="NCBI Taxonomy" id="467358"/>
    <lineage>
        <taxon>Eukaryota</taxon>
        <taxon>Metazoa</taxon>
        <taxon>Ecdysozoa</taxon>
        <taxon>Arthropoda</taxon>
        <taxon>Hexapoda</taxon>
        <taxon>Insecta</taxon>
        <taxon>Pterygota</taxon>
        <taxon>Neoptera</taxon>
        <taxon>Endopterygota</taxon>
        <taxon>Coleoptera</taxon>
        <taxon>Polyphaga</taxon>
        <taxon>Cucujiformia</taxon>
        <taxon>Curculionidae</taxon>
        <taxon>Ceutorhynchinae</taxon>
        <taxon>Ceutorhynchus</taxon>
    </lineage>
</organism>
<protein>
    <recommendedName>
        <fullName evidence="3">Apoptosis regulatory protein Siva</fullName>
    </recommendedName>
</protein>
<reference evidence="1" key="1">
    <citation type="submission" date="2022-01" db="EMBL/GenBank/DDBJ databases">
        <authorList>
            <person name="King R."/>
        </authorList>
    </citation>
    <scope>NUCLEOTIDE SEQUENCE</scope>
</reference>
<dbReference type="AlphaFoldDB" id="A0A9N9MKD9"/>
<dbReference type="Proteomes" id="UP001152799">
    <property type="component" value="Chromosome 3"/>
</dbReference>
<evidence type="ECO:0000313" key="2">
    <source>
        <dbReference type="Proteomes" id="UP001152799"/>
    </source>
</evidence>
<keyword evidence="2" id="KW-1185">Reference proteome</keyword>
<proteinExistence type="predicted"/>
<evidence type="ECO:0008006" key="3">
    <source>
        <dbReference type="Google" id="ProtNLM"/>
    </source>
</evidence>
<accession>A0A9N9MKD9</accession>
<gene>
    <name evidence="1" type="ORF">CEUTPL_LOCUS7132</name>
</gene>
<evidence type="ECO:0000313" key="1">
    <source>
        <dbReference type="EMBL" id="CAG9766552.1"/>
    </source>
</evidence>
<dbReference type="EMBL" id="OU892279">
    <property type="protein sequence ID" value="CAG9766552.1"/>
    <property type="molecule type" value="Genomic_DNA"/>
</dbReference>